<name>A0AAD5MAN2_PYTIN</name>
<keyword evidence="4" id="KW-0067">ATP-binding</keyword>
<dbReference type="Proteomes" id="UP001209570">
    <property type="component" value="Unassembled WGS sequence"/>
</dbReference>
<dbReference type="GO" id="GO:0004788">
    <property type="term" value="F:thiamine diphosphokinase activity"/>
    <property type="evidence" value="ECO:0007669"/>
    <property type="project" value="InterPro"/>
</dbReference>
<dbReference type="GO" id="GO:0016301">
    <property type="term" value="F:kinase activity"/>
    <property type="evidence" value="ECO:0007669"/>
    <property type="project" value="UniProtKB-KW"/>
</dbReference>
<dbReference type="PANTHER" id="PTHR13622">
    <property type="entry name" value="THIAMIN PYROPHOSPHOKINASE"/>
    <property type="match status" value="1"/>
</dbReference>
<dbReference type="InterPro" id="IPR036371">
    <property type="entry name" value="TPK_B1-bd_sf"/>
</dbReference>
<dbReference type="SUPFAM" id="SSF63862">
    <property type="entry name" value="Thiamin pyrophosphokinase, substrate-binding domain"/>
    <property type="match status" value="1"/>
</dbReference>
<sequence length="280" mass="30688">MASSTSSSASSAVPEQLHSHAFWSDPTQAPRRLAVLLLNARHASWRIPASGASGAGPLQPRDLFWSLWSQASVTVCADGGANRLFDLCARFDAQDRVLPQYIKGDLDSLRADVRSFYAARGTRVLHDADQNTNDLDKCLQLLRDLQDDADGERFSVVIFGAMGGRFDQEIQNLNALFRWHDVFRDLVLLSEDTTARLLLPGRRHVIAPHLETFETRTCGLVPLAGACASCTTTGLKWDLDGSMPMGFGGLISTSNHLVADVVTVECSHPLVWTTEMQPQP</sequence>
<evidence type="ECO:0000313" key="6">
    <source>
        <dbReference type="EMBL" id="KAJ0408221.1"/>
    </source>
</evidence>
<gene>
    <name evidence="6" type="ORF">P43SY_004379</name>
</gene>
<dbReference type="InterPro" id="IPR006282">
    <property type="entry name" value="Thi_PPkinase"/>
</dbReference>
<dbReference type="SUPFAM" id="SSF63999">
    <property type="entry name" value="Thiamin pyrophosphokinase, catalytic domain"/>
    <property type="match status" value="1"/>
</dbReference>
<comment type="caution">
    <text evidence="6">The sequence shown here is derived from an EMBL/GenBank/DDBJ whole genome shotgun (WGS) entry which is preliminary data.</text>
</comment>
<dbReference type="EMBL" id="JAKCXM010000013">
    <property type="protein sequence ID" value="KAJ0408221.1"/>
    <property type="molecule type" value="Genomic_DNA"/>
</dbReference>
<accession>A0AAD5MAN2</accession>
<dbReference type="GO" id="GO:0009229">
    <property type="term" value="P:thiamine diphosphate biosynthetic process"/>
    <property type="evidence" value="ECO:0007669"/>
    <property type="project" value="InterPro"/>
</dbReference>
<dbReference type="NCBIfam" id="TIGR01378">
    <property type="entry name" value="thi_PPkinase"/>
    <property type="match status" value="1"/>
</dbReference>
<dbReference type="Gene3D" id="2.60.120.320">
    <property type="entry name" value="Thiamin pyrophosphokinase, thiamin-binding domain"/>
    <property type="match status" value="1"/>
</dbReference>
<evidence type="ECO:0000259" key="5">
    <source>
        <dbReference type="SMART" id="SM00983"/>
    </source>
</evidence>
<protein>
    <recommendedName>
        <fullName evidence="5">Thiamin pyrophosphokinase thiamin-binding domain-containing protein</fullName>
    </recommendedName>
</protein>
<feature type="domain" description="Thiamin pyrophosphokinase thiamin-binding" evidence="5">
    <location>
        <begin position="201"/>
        <end position="270"/>
    </location>
</feature>
<dbReference type="Pfam" id="PF04263">
    <property type="entry name" value="TPK_catalytic"/>
    <property type="match status" value="1"/>
</dbReference>
<dbReference type="AlphaFoldDB" id="A0AAD5MAN2"/>
<dbReference type="InterPro" id="IPR036759">
    <property type="entry name" value="TPK_catalytic_sf"/>
</dbReference>
<evidence type="ECO:0000256" key="1">
    <source>
        <dbReference type="ARBA" id="ARBA00022679"/>
    </source>
</evidence>
<dbReference type="InterPro" id="IPR007371">
    <property type="entry name" value="TPK_catalytic"/>
</dbReference>
<dbReference type="InterPro" id="IPR007373">
    <property type="entry name" value="Thiamin_PyroPKinase_B1-bd"/>
</dbReference>
<evidence type="ECO:0000256" key="3">
    <source>
        <dbReference type="ARBA" id="ARBA00022777"/>
    </source>
</evidence>
<keyword evidence="7" id="KW-1185">Reference proteome</keyword>
<dbReference type="GO" id="GO:0005524">
    <property type="term" value="F:ATP binding"/>
    <property type="evidence" value="ECO:0007669"/>
    <property type="project" value="UniProtKB-KW"/>
</dbReference>
<reference evidence="6" key="1">
    <citation type="submission" date="2021-12" db="EMBL/GenBank/DDBJ databases">
        <title>Prjna785345.</title>
        <authorList>
            <person name="Rujirawat T."/>
            <person name="Krajaejun T."/>
        </authorList>
    </citation>
    <scope>NUCLEOTIDE SEQUENCE</scope>
    <source>
        <strain evidence="6">Pi057C3</strain>
    </source>
</reference>
<dbReference type="CDD" id="cd07995">
    <property type="entry name" value="TPK"/>
    <property type="match status" value="1"/>
</dbReference>
<evidence type="ECO:0000313" key="7">
    <source>
        <dbReference type="Proteomes" id="UP001209570"/>
    </source>
</evidence>
<dbReference type="GO" id="GO:0030975">
    <property type="term" value="F:thiamine binding"/>
    <property type="evidence" value="ECO:0007669"/>
    <property type="project" value="InterPro"/>
</dbReference>
<dbReference type="PANTHER" id="PTHR13622:SF8">
    <property type="entry name" value="THIAMIN PYROPHOSPHOKINASE 1"/>
    <property type="match status" value="1"/>
</dbReference>
<keyword evidence="1" id="KW-0808">Transferase</keyword>
<dbReference type="Gene3D" id="3.40.50.10240">
    <property type="entry name" value="Thiamin pyrophosphokinase, catalytic domain"/>
    <property type="match status" value="1"/>
</dbReference>
<keyword evidence="3" id="KW-0418">Kinase</keyword>
<dbReference type="FunFam" id="2.60.120.320:FF:000001">
    <property type="entry name" value="Thiamine pyrophosphokinase"/>
    <property type="match status" value="1"/>
</dbReference>
<dbReference type="GO" id="GO:0006772">
    <property type="term" value="P:thiamine metabolic process"/>
    <property type="evidence" value="ECO:0007669"/>
    <property type="project" value="InterPro"/>
</dbReference>
<proteinExistence type="predicted"/>
<evidence type="ECO:0000256" key="4">
    <source>
        <dbReference type="ARBA" id="ARBA00022840"/>
    </source>
</evidence>
<dbReference type="Pfam" id="PF04265">
    <property type="entry name" value="TPK_B1_binding"/>
    <property type="match status" value="1"/>
</dbReference>
<evidence type="ECO:0000256" key="2">
    <source>
        <dbReference type="ARBA" id="ARBA00022741"/>
    </source>
</evidence>
<keyword evidence="2" id="KW-0547">Nucleotide-binding</keyword>
<dbReference type="SMART" id="SM00983">
    <property type="entry name" value="TPK_B1_binding"/>
    <property type="match status" value="1"/>
</dbReference>
<organism evidence="6 7">
    <name type="scientific">Pythium insidiosum</name>
    <name type="common">Pythiosis disease agent</name>
    <dbReference type="NCBI Taxonomy" id="114742"/>
    <lineage>
        <taxon>Eukaryota</taxon>
        <taxon>Sar</taxon>
        <taxon>Stramenopiles</taxon>
        <taxon>Oomycota</taxon>
        <taxon>Peronosporomycetes</taxon>
        <taxon>Pythiales</taxon>
        <taxon>Pythiaceae</taxon>
        <taxon>Pythium</taxon>
    </lineage>
</organism>